<dbReference type="Proteomes" id="UP000287033">
    <property type="component" value="Unassembled WGS sequence"/>
</dbReference>
<feature type="region of interest" description="Disordered" evidence="1">
    <location>
        <begin position="1"/>
        <end position="25"/>
    </location>
</feature>
<gene>
    <name evidence="2" type="ORF">chiPu_0022309</name>
</gene>
<reference evidence="2 3" key="1">
    <citation type="journal article" date="2018" name="Nat. Ecol. Evol.">
        <title>Shark genomes provide insights into elasmobranch evolution and the origin of vertebrates.</title>
        <authorList>
            <person name="Hara Y"/>
            <person name="Yamaguchi K"/>
            <person name="Onimaru K"/>
            <person name="Kadota M"/>
            <person name="Koyanagi M"/>
            <person name="Keeley SD"/>
            <person name="Tatsumi K"/>
            <person name="Tanaka K"/>
            <person name="Motone F"/>
            <person name="Kageyama Y"/>
            <person name="Nozu R"/>
            <person name="Adachi N"/>
            <person name="Nishimura O"/>
            <person name="Nakagawa R"/>
            <person name="Tanegashima C"/>
            <person name="Kiyatake I"/>
            <person name="Matsumoto R"/>
            <person name="Murakumo K"/>
            <person name="Nishida K"/>
            <person name="Terakita A"/>
            <person name="Kuratani S"/>
            <person name="Sato K"/>
            <person name="Hyodo S Kuraku.S."/>
        </authorList>
    </citation>
    <scope>NUCLEOTIDE SEQUENCE [LARGE SCALE GENOMIC DNA]</scope>
</reference>
<evidence type="ECO:0000256" key="1">
    <source>
        <dbReference type="SAM" id="MobiDB-lite"/>
    </source>
</evidence>
<organism evidence="2 3">
    <name type="scientific">Chiloscyllium punctatum</name>
    <name type="common">Brownbanded bambooshark</name>
    <name type="synonym">Hemiscyllium punctatum</name>
    <dbReference type="NCBI Taxonomy" id="137246"/>
    <lineage>
        <taxon>Eukaryota</taxon>
        <taxon>Metazoa</taxon>
        <taxon>Chordata</taxon>
        <taxon>Craniata</taxon>
        <taxon>Vertebrata</taxon>
        <taxon>Chondrichthyes</taxon>
        <taxon>Elasmobranchii</taxon>
        <taxon>Galeomorphii</taxon>
        <taxon>Galeoidea</taxon>
        <taxon>Orectolobiformes</taxon>
        <taxon>Hemiscylliidae</taxon>
        <taxon>Chiloscyllium</taxon>
    </lineage>
</organism>
<accession>A0A401RHR7</accession>
<evidence type="ECO:0000313" key="2">
    <source>
        <dbReference type="EMBL" id="GCC17693.1"/>
    </source>
</evidence>
<comment type="caution">
    <text evidence="2">The sequence shown here is derived from an EMBL/GenBank/DDBJ whole genome shotgun (WGS) entry which is preliminary data.</text>
</comment>
<proteinExistence type="predicted"/>
<protein>
    <submittedName>
        <fullName evidence="2">Uncharacterized protein</fullName>
    </submittedName>
</protein>
<dbReference type="AlphaFoldDB" id="A0A401RHR7"/>
<sequence>MVAGALHLTEVTMAPEEGVEDPTVGGSKARNTVVCDLVFCFCAPGEGPVLDAQVPFLVSAAPSIAALAPPSLRWSSLKTYIIP</sequence>
<keyword evidence="3" id="KW-1185">Reference proteome</keyword>
<dbReference type="EMBL" id="BEZZ01006980">
    <property type="protein sequence ID" value="GCC17693.1"/>
    <property type="molecule type" value="Genomic_DNA"/>
</dbReference>
<name>A0A401RHR7_CHIPU</name>
<evidence type="ECO:0000313" key="3">
    <source>
        <dbReference type="Proteomes" id="UP000287033"/>
    </source>
</evidence>